<proteinExistence type="predicted"/>
<reference evidence="2" key="2">
    <citation type="submission" date="2021-09" db="EMBL/GenBank/DDBJ databases">
        <authorList>
            <person name="Gilroy R."/>
        </authorList>
    </citation>
    <scope>NUCLEOTIDE SEQUENCE</scope>
    <source>
        <strain evidence="2">ChiGjej3B3-7470</strain>
    </source>
</reference>
<name>A0A921EQ20_9ACTN</name>
<dbReference type="EMBL" id="DYZF01000284">
    <property type="protein sequence ID" value="HJE52518.1"/>
    <property type="molecule type" value="Genomic_DNA"/>
</dbReference>
<dbReference type="Proteomes" id="UP000712713">
    <property type="component" value="Unassembled WGS sequence"/>
</dbReference>
<feature type="transmembrane region" description="Helical" evidence="1">
    <location>
        <begin position="97"/>
        <end position="117"/>
    </location>
</feature>
<feature type="transmembrane region" description="Helical" evidence="1">
    <location>
        <begin position="230"/>
        <end position="251"/>
    </location>
</feature>
<feature type="transmembrane region" description="Helical" evidence="1">
    <location>
        <begin position="129"/>
        <end position="147"/>
    </location>
</feature>
<organism evidence="2 3">
    <name type="scientific">Tessaracoccus flavescens</name>
    <dbReference type="NCBI Taxonomy" id="399497"/>
    <lineage>
        <taxon>Bacteria</taxon>
        <taxon>Bacillati</taxon>
        <taxon>Actinomycetota</taxon>
        <taxon>Actinomycetes</taxon>
        <taxon>Propionibacteriales</taxon>
        <taxon>Propionibacteriaceae</taxon>
        <taxon>Tessaracoccus</taxon>
    </lineage>
</organism>
<keyword evidence="1" id="KW-0472">Membrane</keyword>
<dbReference type="PANTHER" id="PTHR37308:SF1">
    <property type="entry name" value="POLYPRENYL-PHOSPHATE TRANSPORTER"/>
    <property type="match status" value="1"/>
</dbReference>
<evidence type="ECO:0000313" key="2">
    <source>
        <dbReference type="EMBL" id="HJE52518.1"/>
    </source>
</evidence>
<feature type="transmembrane region" description="Helical" evidence="1">
    <location>
        <begin position="202"/>
        <end position="224"/>
    </location>
</feature>
<keyword evidence="1" id="KW-0812">Transmembrane</keyword>
<feature type="transmembrane region" description="Helical" evidence="1">
    <location>
        <begin position="263"/>
        <end position="291"/>
    </location>
</feature>
<evidence type="ECO:0000313" key="3">
    <source>
        <dbReference type="Proteomes" id="UP000712713"/>
    </source>
</evidence>
<keyword evidence="1" id="KW-1133">Transmembrane helix</keyword>
<evidence type="ECO:0000256" key="1">
    <source>
        <dbReference type="SAM" id="Phobius"/>
    </source>
</evidence>
<reference evidence="2" key="1">
    <citation type="journal article" date="2021" name="PeerJ">
        <title>Extensive microbial diversity within the chicken gut microbiome revealed by metagenomics and culture.</title>
        <authorList>
            <person name="Gilroy R."/>
            <person name="Ravi A."/>
            <person name="Getino M."/>
            <person name="Pursley I."/>
            <person name="Horton D.L."/>
            <person name="Alikhan N.F."/>
            <person name="Baker D."/>
            <person name="Gharbi K."/>
            <person name="Hall N."/>
            <person name="Watson M."/>
            <person name="Adriaenssens E.M."/>
            <person name="Foster-Nyarko E."/>
            <person name="Jarju S."/>
            <person name="Secka A."/>
            <person name="Antonio M."/>
            <person name="Oren A."/>
            <person name="Chaudhuri R.R."/>
            <person name="La Ragione R."/>
            <person name="Hildebrand F."/>
            <person name="Pallen M.J."/>
        </authorList>
    </citation>
    <scope>NUCLEOTIDE SEQUENCE</scope>
    <source>
        <strain evidence="2">ChiGjej3B3-7470</strain>
    </source>
</reference>
<sequence>MAHDPTPTSSEVLRPDSPGRWFVRLLKGIAVGVGAILPGLSGGVLAVIFKLYDPLIRFLANIRRNFVKNVMYFIPVGIGVAIGIFAFSVLVKAAFDSYAAQFICLFIGFVVGTFPSLYRTAGKHGRTVAHLITMVIAAVLIFALMLAGEQTLVQVEPSIPVWIGSGALIGLGVIVPGMSPSNFLIYFGLYDKMAGGIKELDFAVIIPLFIGVVLCVLLLAKGAAWLFDRYYAHAFHFILGMVIGSSVALFPTQVFPAFTSEQLAAHGLTMTTGILFAVAMLIVGTVASYLFSRVEDKYSDEREAIDNVTDDGDENPIEVAAKQ</sequence>
<comment type="caution">
    <text evidence="2">The sequence shown here is derived from an EMBL/GenBank/DDBJ whole genome shotgun (WGS) entry which is preliminary data.</text>
</comment>
<feature type="transmembrane region" description="Helical" evidence="1">
    <location>
        <begin position="70"/>
        <end position="91"/>
    </location>
</feature>
<dbReference type="InterPro" id="IPR007163">
    <property type="entry name" value="VCA0040-like"/>
</dbReference>
<dbReference type="PANTHER" id="PTHR37308">
    <property type="entry name" value="INTEGRAL MEMBRANE PROTEIN"/>
    <property type="match status" value="1"/>
</dbReference>
<protein>
    <submittedName>
        <fullName evidence="2">DUF368 domain-containing protein</fullName>
    </submittedName>
</protein>
<feature type="transmembrane region" description="Helical" evidence="1">
    <location>
        <begin position="167"/>
        <end position="190"/>
    </location>
</feature>
<gene>
    <name evidence="2" type="ORF">K8V15_11195</name>
</gene>
<feature type="transmembrane region" description="Helical" evidence="1">
    <location>
        <begin position="25"/>
        <end position="49"/>
    </location>
</feature>
<dbReference type="AlphaFoldDB" id="A0A921EQ20"/>
<dbReference type="Pfam" id="PF04018">
    <property type="entry name" value="VCA0040-like"/>
    <property type="match status" value="1"/>
</dbReference>
<accession>A0A921EQ20</accession>